<feature type="chain" id="PRO_5020960696" description="5'-Nucleotidase C-terminal domain-containing protein" evidence="1">
    <location>
        <begin position="26"/>
        <end position="255"/>
    </location>
</feature>
<feature type="domain" description="5'-Nucleotidase C-terminal" evidence="2">
    <location>
        <begin position="68"/>
        <end position="209"/>
    </location>
</feature>
<gene>
    <name evidence="3" type="ORF">E0F88_13130</name>
</gene>
<dbReference type="InterPro" id="IPR006179">
    <property type="entry name" value="5_nucleotidase/apyrase"/>
</dbReference>
<dbReference type="Gene3D" id="3.90.780.10">
    <property type="entry name" value="5'-Nucleotidase, C-terminal domain"/>
    <property type="match status" value="1"/>
</dbReference>
<dbReference type="Pfam" id="PF02872">
    <property type="entry name" value="5_nucleotid_C"/>
    <property type="match status" value="1"/>
</dbReference>
<dbReference type="EMBL" id="SMFL01000004">
    <property type="protein sequence ID" value="TDE15449.1"/>
    <property type="molecule type" value="Genomic_DNA"/>
</dbReference>
<reference evidence="3 4" key="1">
    <citation type="submission" date="2019-03" db="EMBL/GenBank/DDBJ databases">
        <title>Dyadobacter AR-3-6 sp. nov., isolated from arctic soil.</title>
        <authorList>
            <person name="Chaudhary D.K."/>
        </authorList>
    </citation>
    <scope>NUCLEOTIDE SEQUENCE [LARGE SCALE GENOMIC DNA]</scope>
    <source>
        <strain evidence="3 4">AR-3-6</strain>
    </source>
</reference>
<evidence type="ECO:0000259" key="2">
    <source>
        <dbReference type="Pfam" id="PF02872"/>
    </source>
</evidence>
<dbReference type="PROSITE" id="PS51257">
    <property type="entry name" value="PROKAR_LIPOPROTEIN"/>
    <property type="match status" value="1"/>
</dbReference>
<comment type="caution">
    <text evidence="3">The sequence shown here is derived from an EMBL/GenBank/DDBJ whole genome shotgun (WGS) entry which is preliminary data.</text>
</comment>
<dbReference type="GO" id="GO:0016787">
    <property type="term" value="F:hydrolase activity"/>
    <property type="evidence" value="ECO:0007669"/>
    <property type="project" value="InterPro"/>
</dbReference>
<keyword evidence="1" id="KW-0732">Signal</keyword>
<accession>A0A4R5DMR8</accession>
<dbReference type="GO" id="GO:0009166">
    <property type="term" value="P:nucleotide catabolic process"/>
    <property type="evidence" value="ECO:0007669"/>
    <property type="project" value="InterPro"/>
</dbReference>
<sequence>MKFYKKTAVKFAASAFSLIVISSCAKHFDVKHSEYKQYAMDSQLNADSSMLRYYAPYKQKMEAEMNRVIGFTTAEITKSSAPESLLGDFYADAVLAESRKIDPSIQFAFPTTKGGIRTSVPKGDITITHVFELMPFENEVVILKLSGQNMKILIDYLATSSGQPVSGLRMKIKNKEPYDVTIDGKPFDVSQTYTMVTSDYIANNGDEQKSLANPLERKNAGKKIRDVLIDYISEQTKNGRKITPQLDGRIVVTND</sequence>
<dbReference type="InterPro" id="IPR008334">
    <property type="entry name" value="5'-Nucleotdase_C"/>
</dbReference>
<evidence type="ECO:0000313" key="4">
    <source>
        <dbReference type="Proteomes" id="UP000294850"/>
    </source>
</evidence>
<name>A0A4R5DMR8_9BACT</name>
<feature type="signal peptide" evidence="1">
    <location>
        <begin position="1"/>
        <end position="25"/>
    </location>
</feature>
<proteinExistence type="predicted"/>
<dbReference type="SUPFAM" id="SSF55816">
    <property type="entry name" value="5'-nucleotidase (syn. UDP-sugar hydrolase), C-terminal domain"/>
    <property type="match status" value="1"/>
</dbReference>
<dbReference type="RefSeq" id="WP_131958712.1">
    <property type="nucleotide sequence ID" value="NZ_SMFL01000004.1"/>
</dbReference>
<organism evidence="3 4">
    <name type="scientific">Dyadobacter psychrotolerans</name>
    <dbReference type="NCBI Taxonomy" id="2541721"/>
    <lineage>
        <taxon>Bacteria</taxon>
        <taxon>Pseudomonadati</taxon>
        <taxon>Bacteroidota</taxon>
        <taxon>Cytophagia</taxon>
        <taxon>Cytophagales</taxon>
        <taxon>Spirosomataceae</taxon>
        <taxon>Dyadobacter</taxon>
    </lineage>
</organism>
<dbReference type="Proteomes" id="UP000294850">
    <property type="component" value="Unassembled WGS sequence"/>
</dbReference>
<dbReference type="PRINTS" id="PR01607">
    <property type="entry name" value="APYRASEFAMLY"/>
</dbReference>
<protein>
    <recommendedName>
        <fullName evidence="2">5'-Nucleotidase C-terminal domain-containing protein</fullName>
    </recommendedName>
</protein>
<dbReference type="PANTHER" id="PTHR11575:SF24">
    <property type="entry name" value="5'-NUCLEOTIDASE"/>
    <property type="match status" value="1"/>
</dbReference>
<dbReference type="InterPro" id="IPR036907">
    <property type="entry name" value="5'-Nucleotdase_C_sf"/>
</dbReference>
<evidence type="ECO:0000313" key="3">
    <source>
        <dbReference type="EMBL" id="TDE15449.1"/>
    </source>
</evidence>
<dbReference type="AlphaFoldDB" id="A0A4R5DMR8"/>
<dbReference type="PANTHER" id="PTHR11575">
    <property type="entry name" value="5'-NUCLEOTIDASE-RELATED"/>
    <property type="match status" value="1"/>
</dbReference>
<evidence type="ECO:0000256" key="1">
    <source>
        <dbReference type="SAM" id="SignalP"/>
    </source>
</evidence>
<dbReference type="OrthoDB" id="4762412at2"/>
<keyword evidence="4" id="KW-1185">Reference proteome</keyword>